<reference evidence="10" key="1">
    <citation type="submission" date="2021-02" db="EMBL/GenBank/DDBJ databases">
        <authorList>
            <person name="Steward A R."/>
        </authorList>
    </citation>
    <scope>NUCLEOTIDE SEQUENCE</scope>
</reference>
<evidence type="ECO:0000259" key="9">
    <source>
        <dbReference type="PROSITE" id="PS50850"/>
    </source>
</evidence>
<sequence>MKFYRLFSEGSRVNQFICAFLINVPVFAYGASIGWMSPMTLLLQSEKSPRGTPLTDLEVSTMAAVAYLVCIPGDFMMALLGDWIGRKKTLMLISASCVATWVTLLFSTEVWALILARAFVGIAMAGAYVTCPIYTKEISDDSIRGALGCLIVVSHTTGNLFLYIIGDILKYRTILWMCLFIPTCHLVLFMMMPESPSYLVKKGKTEEAVRVMAWLRCKKVTDSSVTTELQSLQKEQKNDEGANNFLLKAIFKDRTLSRAFRLAMVVTLAREVCGAVPVMNFAGEIFAIASKENGLILSPNQQAMMLGAVQVAGSALASIIVEKAGRKFILFTTSLVSGISMCVLASWFLAKDYELYLPNWLPILTLCLCIFCDSSGLAPMSLVITGEIFSFKYRGTVMATTMATASLADFFQLLIFKPLVNSIGIHAAFYFFGFFCIFMSIYVIFYVPETKSRCLEDIYDDLNKSKRKPKVPTAA</sequence>
<evidence type="ECO:0000256" key="5">
    <source>
        <dbReference type="ARBA" id="ARBA00022692"/>
    </source>
</evidence>
<dbReference type="PROSITE" id="PS50850">
    <property type="entry name" value="MFS"/>
    <property type="match status" value="1"/>
</dbReference>
<feature type="transmembrane region" description="Helical" evidence="8">
    <location>
        <begin position="328"/>
        <end position="348"/>
    </location>
</feature>
<dbReference type="EMBL" id="CAJOBZ010000032">
    <property type="protein sequence ID" value="CAF4894483.1"/>
    <property type="molecule type" value="Genomic_DNA"/>
</dbReference>
<protein>
    <recommendedName>
        <fullName evidence="9">Major facilitator superfamily (MFS) profile domain-containing protein</fullName>
    </recommendedName>
</protein>
<dbReference type="OrthoDB" id="6612291at2759"/>
<accession>A0A821UTE5</accession>
<comment type="subcellular location">
    <subcellularLocation>
        <location evidence="1">Cell membrane</location>
        <topology evidence="1">Multi-pass membrane protein</topology>
    </subcellularLocation>
</comment>
<feature type="transmembrane region" description="Helical" evidence="8">
    <location>
        <begin position="171"/>
        <end position="192"/>
    </location>
</feature>
<feature type="transmembrane region" description="Helical" evidence="8">
    <location>
        <begin position="57"/>
        <end position="77"/>
    </location>
</feature>
<keyword evidence="11" id="KW-1185">Reference proteome</keyword>
<feature type="transmembrane region" description="Helical" evidence="8">
    <location>
        <begin position="427"/>
        <end position="447"/>
    </location>
</feature>
<dbReference type="PROSITE" id="PS00216">
    <property type="entry name" value="SUGAR_TRANSPORT_1"/>
    <property type="match status" value="1"/>
</dbReference>
<feature type="transmembrane region" description="Helical" evidence="8">
    <location>
        <begin position="16"/>
        <end position="37"/>
    </location>
</feature>
<feature type="transmembrane region" description="Helical" evidence="8">
    <location>
        <begin position="303"/>
        <end position="321"/>
    </location>
</feature>
<name>A0A821UTE5_9NEOP</name>
<keyword evidence="6 8" id="KW-1133">Transmembrane helix</keyword>
<dbReference type="FunFam" id="1.20.1250.20:FF:000218">
    <property type="entry name" value="facilitated trehalose transporter Tret1"/>
    <property type="match status" value="1"/>
</dbReference>
<feature type="transmembrane region" description="Helical" evidence="8">
    <location>
        <begin position="396"/>
        <end position="415"/>
    </location>
</feature>
<dbReference type="InterPro" id="IPR005828">
    <property type="entry name" value="MFS_sugar_transport-like"/>
</dbReference>
<evidence type="ECO:0000256" key="4">
    <source>
        <dbReference type="ARBA" id="ARBA00022597"/>
    </source>
</evidence>
<feature type="transmembrane region" description="Helical" evidence="8">
    <location>
        <begin position="360"/>
        <end position="384"/>
    </location>
</feature>
<evidence type="ECO:0000256" key="8">
    <source>
        <dbReference type="SAM" id="Phobius"/>
    </source>
</evidence>
<evidence type="ECO:0000313" key="11">
    <source>
        <dbReference type="Proteomes" id="UP000663880"/>
    </source>
</evidence>
<organism evidence="10 11">
    <name type="scientific">Pieris macdunnoughi</name>
    <dbReference type="NCBI Taxonomy" id="345717"/>
    <lineage>
        <taxon>Eukaryota</taxon>
        <taxon>Metazoa</taxon>
        <taxon>Ecdysozoa</taxon>
        <taxon>Arthropoda</taxon>
        <taxon>Hexapoda</taxon>
        <taxon>Insecta</taxon>
        <taxon>Pterygota</taxon>
        <taxon>Neoptera</taxon>
        <taxon>Endopterygota</taxon>
        <taxon>Lepidoptera</taxon>
        <taxon>Glossata</taxon>
        <taxon>Ditrysia</taxon>
        <taxon>Papilionoidea</taxon>
        <taxon>Pieridae</taxon>
        <taxon>Pierinae</taxon>
        <taxon>Pieris</taxon>
    </lineage>
</organism>
<evidence type="ECO:0000256" key="7">
    <source>
        <dbReference type="ARBA" id="ARBA00023136"/>
    </source>
</evidence>
<feature type="domain" description="Major facilitator superfamily (MFS) profile" evidence="9">
    <location>
        <begin position="18"/>
        <end position="451"/>
    </location>
</feature>
<keyword evidence="4" id="KW-0762">Sugar transport</keyword>
<dbReference type="InterPro" id="IPR050549">
    <property type="entry name" value="MFS_Trehalose_Transporter"/>
</dbReference>
<dbReference type="SUPFAM" id="SSF103473">
    <property type="entry name" value="MFS general substrate transporter"/>
    <property type="match status" value="1"/>
</dbReference>
<dbReference type="GO" id="GO:0022857">
    <property type="term" value="F:transmembrane transporter activity"/>
    <property type="evidence" value="ECO:0007669"/>
    <property type="project" value="InterPro"/>
</dbReference>
<keyword evidence="7 8" id="KW-0472">Membrane</keyword>
<keyword evidence="5 8" id="KW-0812">Transmembrane</keyword>
<evidence type="ECO:0000256" key="6">
    <source>
        <dbReference type="ARBA" id="ARBA00022989"/>
    </source>
</evidence>
<keyword evidence="2" id="KW-0813">Transport</keyword>
<dbReference type="InterPro" id="IPR036259">
    <property type="entry name" value="MFS_trans_sf"/>
</dbReference>
<evidence type="ECO:0000256" key="1">
    <source>
        <dbReference type="ARBA" id="ARBA00004651"/>
    </source>
</evidence>
<dbReference type="Gene3D" id="1.20.1250.20">
    <property type="entry name" value="MFS general substrate transporter like domains"/>
    <property type="match status" value="1"/>
</dbReference>
<keyword evidence="3" id="KW-1003">Cell membrane</keyword>
<gene>
    <name evidence="10" type="ORF">PMACD_LOCUS10763</name>
</gene>
<dbReference type="GO" id="GO:0005886">
    <property type="term" value="C:plasma membrane"/>
    <property type="evidence" value="ECO:0007669"/>
    <property type="project" value="UniProtKB-SubCell"/>
</dbReference>
<dbReference type="InterPro" id="IPR020846">
    <property type="entry name" value="MFS_dom"/>
</dbReference>
<evidence type="ECO:0000256" key="2">
    <source>
        <dbReference type="ARBA" id="ARBA00022448"/>
    </source>
</evidence>
<proteinExistence type="predicted"/>
<dbReference type="AlphaFoldDB" id="A0A821UTE5"/>
<dbReference type="Pfam" id="PF00083">
    <property type="entry name" value="Sugar_tr"/>
    <property type="match status" value="1"/>
</dbReference>
<comment type="caution">
    <text evidence="10">The sequence shown here is derived from an EMBL/GenBank/DDBJ whole genome shotgun (WGS) entry which is preliminary data.</text>
</comment>
<evidence type="ECO:0000256" key="3">
    <source>
        <dbReference type="ARBA" id="ARBA00022475"/>
    </source>
</evidence>
<evidence type="ECO:0000313" key="10">
    <source>
        <dbReference type="EMBL" id="CAF4894483.1"/>
    </source>
</evidence>
<dbReference type="Proteomes" id="UP000663880">
    <property type="component" value="Unassembled WGS sequence"/>
</dbReference>
<dbReference type="PANTHER" id="PTHR48021">
    <property type="match status" value="1"/>
</dbReference>
<dbReference type="PANTHER" id="PTHR48021:SF33">
    <property type="entry name" value="AT22075P-RELATED"/>
    <property type="match status" value="1"/>
</dbReference>
<dbReference type="InterPro" id="IPR005829">
    <property type="entry name" value="Sugar_transporter_CS"/>
</dbReference>
<feature type="transmembrane region" description="Helical" evidence="8">
    <location>
        <begin position="146"/>
        <end position="165"/>
    </location>
</feature>
<feature type="transmembrane region" description="Helical" evidence="8">
    <location>
        <begin position="89"/>
        <end position="108"/>
    </location>
</feature>